<reference evidence="1" key="2">
    <citation type="submission" date="2024-01" db="EMBL/GenBank/DDBJ databases">
        <title>Comparative genomics of Cryptococcus and Kwoniella reveals pathogenesis evolution and contrasting modes of karyotype evolution via chromosome fusion or intercentromeric recombination.</title>
        <authorList>
            <person name="Coelho M.A."/>
            <person name="David-Palma M."/>
            <person name="Shea T."/>
            <person name="Bowers K."/>
            <person name="McGinley-Smith S."/>
            <person name="Mohammad A.W."/>
            <person name="Gnirke A."/>
            <person name="Yurkov A.M."/>
            <person name="Nowrousian M."/>
            <person name="Sun S."/>
            <person name="Cuomo C.A."/>
            <person name="Heitman J."/>
        </authorList>
    </citation>
    <scope>NUCLEOTIDE SEQUENCE</scope>
    <source>
        <strain evidence="1">CBS 12478</strain>
    </source>
</reference>
<protein>
    <submittedName>
        <fullName evidence="1">Uncharacterized protein</fullName>
    </submittedName>
</protein>
<dbReference type="RefSeq" id="XP_031863776.1">
    <property type="nucleotide sequence ID" value="XM_032002219.1"/>
</dbReference>
<evidence type="ECO:0000313" key="1">
    <source>
        <dbReference type="EMBL" id="WWD22225.1"/>
    </source>
</evidence>
<dbReference type="GeneID" id="43586329"/>
<proteinExistence type="predicted"/>
<dbReference type="EMBL" id="CP144063">
    <property type="protein sequence ID" value="WWD22225.1"/>
    <property type="molecule type" value="Genomic_DNA"/>
</dbReference>
<dbReference type="InterPro" id="IPR050309">
    <property type="entry name" value="Type-B_Carboxylest/Lipase"/>
</dbReference>
<dbReference type="OrthoDB" id="408631at2759"/>
<organism evidence="1 2">
    <name type="scientific">Kwoniella shandongensis</name>
    <dbReference type="NCBI Taxonomy" id="1734106"/>
    <lineage>
        <taxon>Eukaryota</taxon>
        <taxon>Fungi</taxon>
        <taxon>Dikarya</taxon>
        <taxon>Basidiomycota</taxon>
        <taxon>Agaricomycotina</taxon>
        <taxon>Tremellomycetes</taxon>
        <taxon>Tremellales</taxon>
        <taxon>Cryptococcaceae</taxon>
        <taxon>Kwoniella</taxon>
    </lineage>
</organism>
<dbReference type="Pfam" id="PF00135">
    <property type="entry name" value="COesterase"/>
    <property type="match status" value="1"/>
</dbReference>
<dbReference type="SUPFAM" id="SSF53474">
    <property type="entry name" value="alpha/beta-Hydrolases"/>
    <property type="match status" value="1"/>
</dbReference>
<dbReference type="InterPro" id="IPR002018">
    <property type="entry name" value="CarbesteraseB"/>
</dbReference>
<accession>A0A5M6C6W1</accession>
<dbReference type="Proteomes" id="UP000322225">
    <property type="component" value="Chromosome 13"/>
</dbReference>
<dbReference type="KEGG" id="ksn:43586329"/>
<dbReference type="PANTHER" id="PTHR11559">
    <property type="entry name" value="CARBOXYLESTERASE"/>
    <property type="match status" value="1"/>
</dbReference>
<gene>
    <name evidence="1" type="ORF">CI109_106716</name>
</gene>
<dbReference type="InterPro" id="IPR029058">
    <property type="entry name" value="AB_hydrolase_fold"/>
</dbReference>
<evidence type="ECO:0000313" key="2">
    <source>
        <dbReference type="Proteomes" id="UP000322225"/>
    </source>
</evidence>
<dbReference type="Gene3D" id="3.40.50.1820">
    <property type="entry name" value="alpha/beta hydrolase"/>
    <property type="match status" value="1"/>
</dbReference>
<name>A0A5M6C6W1_9TREE</name>
<reference evidence="1" key="1">
    <citation type="submission" date="2017-08" db="EMBL/GenBank/DDBJ databases">
        <authorList>
            <person name="Cuomo C."/>
            <person name="Billmyre B."/>
            <person name="Heitman J."/>
        </authorList>
    </citation>
    <scope>NUCLEOTIDE SEQUENCE</scope>
    <source>
        <strain evidence="1">CBS 12478</strain>
    </source>
</reference>
<sequence length="537" mass="59454">MSENLIVKLSGESLAKGFEDVRPLSGHTEPIANRAAVHIWLGVPYGKPERWEVIRSTPEWDGVRECTSFSARPVAGVEPLETLWDDMDGFDPRSYITVDEDTSLTVNVFKPASASLTAKLPVLVFHHGGGLNVGHAGVYLHDPTELVRYSESISQPIIAVTFNYRLNIFGFLNHPDLAENGGRSGNYGFHDQIAALEWILKFIERFGGDPQNVTCMGNSAGGFALSLLLSRNRDTSPKRLFKRLILQSGTLGTAPFRTASCSYPFYEELLVHFKIQGKTPGERMAALRAIPSDALFAFANDHRPPGGWGGNEETGPDAVFDEMPLDKLKRGQWDPNVDAVMLGNVADEGAMFGPVFQIDKPEVFQAMLGRFSPEQQMQVMRMYPEQNQAKYDARQSAFCQFMGDQLFKGPISKVSDVLSKTASKETGKSIPVYKYLFKGTLPNRSAEVLGSFHTVEIASVFQIDSLWEDGSKEEGTARTVGKYWLDFVYGRENGWPTVLDGKHLVFGGSEGAVKEESTVVDELKAARTDFWMEVLDA</sequence>
<dbReference type="AlphaFoldDB" id="A0A5M6C6W1"/>
<keyword evidence="2" id="KW-1185">Reference proteome</keyword>